<protein>
    <submittedName>
        <fullName evidence="3">Uncharacterized protein</fullName>
    </submittedName>
</protein>
<sequence>MALNYQTSTLSMTLPISCQICLGKVSRWSVLFTQIVYFRELKQKRGVCSLLLPPSDLKVVTLPVRQPVICANHHVFCSSCMEMWLKKASQCPSCRVPITSESPCREIIGGTNESDHSDSPSTRKCLRKTRGELLLREYEGEVDGLIRENGELKAKNQSLEAQLKTALDPCSISAVPTGDKSVDPGVLEEWTNRLRAATDVRDKVKQDMDKLKEANKALRSQNVDLVQENMRLKAEVASRSPQKFGRYTVAALEAKIQQYERDVDHLKRALERSDQYIEDLESRVRKSETRGAEVPEACASSAAGSDALTQQQKINMMMRSLSDNERALICSNPETESRTISRNHSLSFVPSADHKESNKNVTAEKTSEDLDSSSSSDLLPATPSSAFRSLTLKSPGIREKRVAFKPASYLRRLDFEDFPGFGKSNGSTENQFTGIDKFPKGLSPSTDMEASKSVFWGDWQRSNSTDETCPSPSKESSVDESTSTVLVGAEPDGFLTPSEASMDAAYLDKISELDSMMLDGESSSSRGSQLSLASSTATDLDNTLVPAPQTCPRVLSSHGGDDDDDDQRSHSPCGDADGTGNEKAAAKAPAEEGFAALPSCEENRARVSDCADDGELSQTEELSFDLLFDALEDDKAAASGSISPAGRDDDHANRSFSSCNGKPVNATRDRHALVISQPTKRKSHSPFSTSSPTKLSKLM</sequence>
<dbReference type="Gene3D" id="3.30.40.10">
    <property type="entry name" value="Zinc/RING finger domain, C3HC4 (zinc finger)"/>
    <property type="match status" value="1"/>
</dbReference>
<reference evidence="3 4" key="1">
    <citation type="submission" date="2019-06" db="EMBL/GenBank/DDBJ databases">
        <title>Draft genomes of female and male turbot (Scophthalmus maximus).</title>
        <authorList>
            <person name="Xu H."/>
            <person name="Xu X.-W."/>
            <person name="Shao C."/>
            <person name="Chen S."/>
        </authorList>
    </citation>
    <scope>NUCLEOTIDE SEQUENCE [LARGE SCALE GENOMIC DNA]</scope>
    <source>
        <strain evidence="3">Ysfricsl-2016a</strain>
        <tissue evidence="3">Blood</tissue>
    </source>
</reference>
<name>A0A6A4TI90_SCOMX</name>
<feature type="compositionally biased region" description="Polar residues" evidence="2">
    <location>
        <begin position="333"/>
        <end position="348"/>
    </location>
</feature>
<feature type="region of interest" description="Disordered" evidence="2">
    <location>
        <begin position="518"/>
        <end position="615"/>
    </location>
</feature>
<comment type="caution">
    <text evidence="3">The sequence shown here is derived from an EMBL/GenBank/DDBJ whole genome shotgun (WGS) entry which is preliminary data.</text>
</comment>
<organism evidence="3 4">
    <name type="scientific">Scophthalmus maximus</name>
    <name type="common">Turbot</name>
    <name type="synonym">Psetta maxima</name>
    <dbReference type="NCBI Taxonomy" id="52904"/>
    <lineage>
        <taxon>Eukaryota</taxon>
        <taxon>Metazoa</taxon>
        <taxon>Chordata</taxon>
        <taxon>Craniata</taxon>
        <taxon>Vertebrata</taxon>
        <taxon>Euteleostomi</taxon>
        <taxon>Actinopterygii</taxon>
        <taxon>Neopterygii</taxon>
        <taxon>Teleostei</taxon>
        <taxon>Neoteleostei</taxon>
        <taxon>Acanthomorphata</taxon>
        <taxon>Carangaria</taxon>
        <taxon>Pleuronectiformes</taxon>
        <taxon>Pleuronectoidei</taxon>
        <taxon>Scophthalmidae</taxon>
        <taxon>Scophthalmus</taxon>
    </lineage>
</organism>
<dbReference type="InterPro" id="IPR039209">
    <property type="entry name" value="OBI1"/>
</dbReference>
<evidence type="ECO:0000256" key="1">
    <source>
        <dbReference type="SAM" id="Coils"/>
    </source>
</evidence>
<feature type="region of interest" description="Disordered" evidence="2">
    <location>
        <begin position="333"/>
        <end position="383"/>
    </location>
</feature>
<feature type="region of interest" description="Disordered" evidence="2">
    <location>
        <begin position="636"/>
        <end position="699"/>
    </location>
</feature>
<feature type="compositionally biased region" description="Polar residues" evidence="2">
    <location>
        <begin position="685"/>
        <end position="699"/>
    </location>
</feature>
<dbReference type="AlphaFoldDB" id="A0A6A4TI90"/>
<accession>A0A6A4TI90</accession>
<keyword evidence="1" id="KW-0175">Coiled coil</keyword>
<evidence type="ECO:0000313" key="4">
    <source>
        <dbReference type="Proteomes" id="UP000438429"/>
    </source>
</evidence>
<proteinExistence type="predicted"/>
<dbReference type="GO" id="GO:0006275">
    <property type="term" value="P:regulation of DNA replication"/>
    <property type="evidence" value="ECO:0007669"/>
    <property type="project" value="InterPro"/>
</dbReference>
<dbReference type="GO" id="GO:0004842">
    <property type="term" value="F:ubiquitin-protein transferase activity"/>
    <property type="evidence" value="ECO:0007669"/>
    <property type="project" value="InterPro"/>
</dbReference>
<dbReference type="GO" id="GO:0006513">
    <property type="term" value="P:protein monoubiquitination"/>
    <property type="evidence" value="ECO:0007669"/>
    <property type="project" value="InterPro"/>
</dbReference>
<feature type="compositionally biased region" description="Polar residues" evidence="2">
    <location>
        <begin position="460"/>
        <end position="485"/>
    </location>
</feature>
<feature type="compositionally biased region" description="Low complexity" evidence="2">
    <location>
        <begin position="372"/>
        <end position="383"/>
    </location>
</feature>
<feature type="coiled-coil region" evidence="1">
    <location>
        <begin position="135"/>
        <end position="162"/>
    </location>
</feature>
<feature type="compositionally biased region" description="Low complexity" evidence="2">
    <location>
        <begin position="522"/>
        <end position="535"/>
    </location>
</feature>
<dbReference type="Proteomes" id="UP000438429">
    <property type="component" value="Unassembled WGS sequence"/>
</dbReference>
<dbReference type="PANTHER" id="PTHR14609">
    <property type="entry name" value="RING FINGER PROTEIN 219"/>
    <property type="match status" value="1"/>
</dbReference>
<dbReference type="EMBL" id="VEVO01000004">
    <property type="protein sequence ID" value="KAF0042964.1"/>
    <property type="molecule type" value="Genomic_DNA"/>
</dbReference>
<evidence type="ECO:0000256" key="2">
    <source>
        <dbReference type="SAM" id="MobiDB-lite"/>
    </source>
</evidence>
<evidence type="ECO:0000313" key="3">
    <source>
        <dbReference type="EMBL" id="KAF0042964.1"/>
    </source>
</evidence>
<feature type="compositionally biased region" description="Low complexity" evidence="2">
    <location>
        <begin position="582"/>
        <end position="596"/>
    </location>
</feature>
<feature type="region of interest" description="Disordered" evidence="2">
    <location>
        <begin position="457"/>
        <end position="497"/>
    </location>
</feature>
<dbReference type="InterPro" id="IPR013083">
    <property type="entry name" value="Znf_RING/FYVE/PHD"/>
</dbReference>
<gene>
    <name evidence="3" type="ORF">F2P81_004301</name>
</gene>
<dbReference type="PANTHER" id="PTHR14609:SF1">
    <property type="entry name" value="ORC UBIQUITIN LIGASE 1"/>
    <property type="match status" value="1"/>
</dbReference>
<dbReference type="SUPFAM" id="SSF57850">
    <property type="entry name" value="RING/U-box"/>
    <property type="match status" value="1"/>
</dbReference>
<feature type="region of interest" description="Disordered" evidence="2">
    <location>
        <begin position="286"/>
        <end position="306"/>
    </location>
</feature>